<feature type="compositionally biased region" description="Basic and acidic residues" evidence="1">
    <location>
        <begin position="460"/>
        <end position="476"/>
    </location>
</feature>
<sequence length="476" mass="52821">MTRMRPFARLVMIAGLSQIAAATLWTATEIYVETQIFMPYGCDDSSVPTRPPCTGTRTGSPMLVTHTSLLPDITPISTTTAYSASWDLEVVKYYYLNDAYPTSDLETYVDPYGRPSPTWLLDVTFTAPTSCPTRFEYTTAVPLEYYAYVPSALTRLMSSKASVETHVVTHTREDYRYVGQTYSYYTTTSYATQTTLHVKPTDLPPLRRPQAEDLGYHEVNYNYIRHCFLPGEEDPRVRAANCPYTYAGKCSKTQPWLVALAVLLPTIFLVGFVENYFWFTRLMQGKGCFRCGTVAWCFLIYLFMVFLMTYEHKRSPEDQERLRLLWKGMPLGMRLKLWLKWGFRQKYPEHLLGSRRPVSTHEGMEMREGGNGGGGGGGAAGGGRARGGAGDLDGDMLLPAYHGPPSTIGDAHSMESGTTAAHQGPVLGNPNAVLGPVLGSGSVVIGPTMTSVHQTPASPRRQETDERTEDGVIRAV</sequence>
<name>A0AA39YV78_9PEZI</name>
<feature type="region of interest" description="Disordered" evidence="1">
    <location>
        <begin position="450"/>
        <end position="476"/>
    </location>
</feature>
<feature type="transmembrane region" description="Helical" evidence="2">
    <location>
        <begin position="256"/>
        <end position="279"/>
    </location>
</feature>
<accession>A0AA39YV78</accession>
<evidence type="ECO:0000256" key="1">
    <source>
        <dbReference type="SAM" id="MobiDB-lite"/>
    </source>
</evidence>
<feature type="compositionally biased region" description="Gly residues" evidence="1">
    <location>
        <begin position="369"/>
        <end position="389"/>
    </location>
</feature>
<keyword evidence="3" id="KW-0732">Signal</keyword>
<proteinExistence type="predicted"/>
<dbReference type="EMBL" id="JAULSY010000187">
    <property type="protein sequence ID" value="KAK0659199.1"/>
    <property type="molecule type" value="Genomic_DNA"/>
</dbReference>
<feature type="region of interest" description="Disordered" evidence="1">
    <location>
        <begin position="359"/>
        <end position="389"/>
    </location>
</feature>
<dbReference type="Proteomes" id="UP001174997">
    <property type="component" value="Unassembled WGS sequence"/>
</dbReference>
<gene>
    <name evidence="4" type="ORF">QBC41DRAFT_287209</name>
</gene>
<dbReference type="AlphaFoldDB" id="A0AA39YV78"/>
<evidence type="ECO:0000256" key="3">
    <source>
        <dbReference type="SAM" id="SignalP"/>
    </source>
</evidence>
<comment type="caution">
    <text evidence="4">The sequence shown here is derived from an EMBL/GenBank/DDBJ whole genome shotgun (WGS) entry which is preliminary data.</text>
</comment>
<keyword evidence="2" id="KW-0812">Transmembrane</keyword>
<keyword evidence="5" id="KW-1185">Reference proteome</keyword>
<evidence type="ECO:0000256" key="2">
    <source>
        <dbReference type="SAM" id="Phobius"/>
    </source>
</evidence>
<feature type="transmembrane region" description="Helical" evidence="2">
    <location>
        <begin position="291"/>
        <end position="310"/>
    </location>
</feature>
<evidence type="ECO:0000313" key="5">
    <source>
        <dbReference type="Proteomes" id="UP001174997"/>
    </source>
</evidence>
<protein>
    <submittedName>
        <fullName evidence="4">Uncharacterized protein</fullName>
    </submittedName>
</protein>
<keyword evidence="2" id="KW-1133">Transmembrane helix</keyword>
<reference evidence="4" key="1">
    <citation type="submission" date="2023-06" db="EMBL/GenBank/DDBJ databases">
        <title>Genome-scale phylogeny and comparative genomics of the fungal order Sordariales.</title>
        <authorList>
            <consortium name="Lawrence Berkeley National Laboratory"/>
            <person name="Hensen N."/>
            <person name="Bonometti L."/>
            <person name="Westerberg I."/>
            <person name="Brannstrom I.O."/>
            <person name="Guillou S."/>
            <person name="Cros-Aarteil S."/>
            <person name="Calhoun S."/>
            <person name="Haridas S."/>
            <person name="Kuo A."/>
            <person name="Mondo S."/>
            <person name="Pangilinan J."/>
            <person name="Riley R."/>
            <person name="Labutti K."/>
            <person name="Andreopoulos B."/>
            <person name="Lipzen A."/>
            <person name="Chen C."/>
            <person name="Yanf M."/>
            <person name="Daum C."/>
            <person name="Ng V."/>
            <person name="Clum A."/>
            <person name="Steindorff A."/>
            <person name="Ohm R."/>
            <person name="Martin F."/>
            <person name="Silar P."/>
            <person name="Natvig D."/>
            <person name="Lalanne C."/>
            <person name="Gautier V."/>
            <person name="Ament-Velasquez S.L."/>
            <person name="Kruys A."/>
            <person name="Hutchinson M.I."/>
            <person name="Powell A.J."/>
            <person name="Barry K."/>
            <person name="Miller A.N."/>
            <person name="Grigoriev I.V."/>
            <person name="Debuchy R."/>
            <person name="Gladieux P."/>
            <person name="Thoren M.H."/>
            <person name="Johannesson H."/>
        </authorList>
    </citation>
    <scope>NUCLEOTIDE SEQUENCE</scope>
    <source>
        <strain evidence="4">CBS 307.81</strain>
    </source>
</reference>
<feature type="signal peptide" evidence="3">
    <location>
        <begin position="1"/>
        <end position="22"/>
    </location>
</feature>
<organism evidence="4 5">
    <name type="scientific">Cercophora samala</name>
    <dbReference type="NCBI Taxonomy" id="330535"/>
    <lineage>
        <taxon>Eukaryota</taxon>
        <taxon>Fungi</taxon>
        <taxon>Dikarya</taxon>
        <taxon>Ascomycota</taxon>
        <taxon>Pezizomycotina</taxon>
        <taxon>Sordariomycetes</taxon>
        <taxon>Sordariomycetidae</taxon>
        <taxon>Sordariales</taxon>
        <taxon>Lasiosphaeriaceae</taxon>
        <taxon>Cercophora</taxon>
    </lineage>
</organism>
<evidence type="ECO:0000313" key="4">
    <source>
        <dbReference type="EMBL" id="KAK0659199.1"/>
    </source>
</evidence>
<feature type="chain" id="PRO_5041211131" evidence="3">
    <location>
        <begin position="23"/>
        <end position="476"/>
    </location>
</feature>
<keyword evidence="2" id="KW-0472">Membrane</keyword>